<dbReference type="PRINTS" id="PR00983">
    <property type="entry name" value="TRNASYNTHCYS"/>
</dbReference>
<dbReference type="GO" id="GO:0046872">
    <property type="term" value="F:metal ion binding"/>
    <property type="evidence" value="ECO:0007669"/>
    <property type="project" value="UniProtKB-KW"/>
</dbReference>
<evidence type="ECO:0000256" key="7">
    <source>
        <dbReference type="ARBA" id="ARBA00022723"/>
    </source>
</evidence>
<evidence type="ECO:0000256" key="2">
    <source>
        <dbReference type="ARBA" id="ARBA00004496"/>
    </source>
</evidence>
<dbReference type="NCBIfam" id="TIGR00435">
    <property type="entry name" value="cysS"/>
    <property type="match status" value="1"/>
</dbReference>
<dbReference type="GO" id="GO:0004817">
    <property type="term" value="F:cysteine-tRNA ligase activity"/>
    <property type="evidence" value="ECO:0007669"/>
    <property type="project" value="UniProtKB-UniRule"/>
</dbReference>
<keyword evidence="7" id="KW-0479">Metal-binding</keyword>
<dbReference type="Gene3D" id="3.40.50.620">
    <property type="entry name" value="HUPs"/>
    <property type="match status" value="1"/>
</dbReference>
<dbReference type="Pfam" id="PF09190">
    <property type="entry name" value="DALR_2"/>
    <property type="match status" value="1"/>
</dbReference>
<evidence type="ECO:0000256" key="13">
    <source>
        <dbReference type="HAMAP-Rule" id="MF_00041"/>
    </source>
</evidence>
<feature type="binding site" evidence="13">
    <location>
        <position position="269"/>
    </location>
    <ligand>
        <name>ATP</name>
        <dbReference type="ChEBI" id="CHEBI:30616"/>
    </ligand>
</feature>
<comment type="cofactor">
    <cofactor evidence="1">
        <name>Zn(2+)</name>
        <dbReference type="ChEBI" id="CHEBI:29105"/>
    </cofactor>
</comment>
<dbReference type="SUPFAM" id="SSF52374">
    <property type="entry name" value="Nucleotidylyl transferase"/>
    <property type="match status" value="1"/>
</dbReference>
<dbReference type="Pfam" id="PF01406">
    <property type="entry name" value="tRNA-synt_1e"/>
    <property type="match status" value="1"/>
</dbReference>
<evidence type="ECO:0000256" key="10">
    <source>
        <dbReference type="ARBA" id="ARBA00022840"/>
    </source>
</evidence>
<keyword evidence="6 13" id="KW-0436">Ligase</keyword>
<dbReference type="PANTHER" id="PTHR10890">
    <property type="entry name" value="CYSTEINYL-TRNA SYNTHETASE"/>
    <property type="match status" value="1"/>
</dbReference>
<keyword evidence="11 13" id="KW-0648">Protein biosynthesis</keyword>
<dbReference type="Pfam" id="PF23493">
    <property type="entry name" value="CysS_C"/>
    <property type="match status" value="1"/>
</dbReference>
<comment type="caution">
    <text evidence="15">The sequence shown here is derived from an EMBL/GenBank/DDBJ whole genome shotgun (WGS) entry which is preliminary data.</text>
</comment>
<evidence type="ECO:0000259" key="14">
    <source>
        <dbReference type="SMART" id="SM00840"/>
    </source>
</evidence>
<comment type="subunit">
    <text evidence="4 13">Monomer.</text>
</comment>
<evidence type="ECO:0000256" key="9">
    <source>
        <dbReference type="ARBA" id="ARBA00022833"/>
    </source>
</evidence>
<evidence type="ECO:0000256" key="5">
    <source>
        <dbReference type="ARBA" id="ARBA00022490"/>
    </source>
</evidence>
<dbReference type="AlphaFoldDB" id="A0A1G2ASY8"/>
<evidence type="ECO:0000256" key="8">
    <source>
        <dbReference type="ARBA" id="ARBA00022741"/>
    </source>
</evidence>
<keyword evidence="5 13" id="KW-0963">Cytoplasm</keyword>
<dbReference type="SMART" id="SM00840">
    <property type="entry name" value="DALR_2"/>
    <property type="match status" value="1"/>
</dbReference>
<evidence type="ECO:0000256" key="12">
    <source>
        <dbReference type="ARBA" id="ARBA00023146"/>
    </source>
</evidence>
<feature type="domain" description="Cysteinyl-tRNA synthetase class Ia DALR" evidence="14">
    <location>
        <begin position="345"/>
        <end position="402"/>
    </location>
</feature>
<evidence type="ECO:0000256" key="3">
    <source>
        <dbReference type="ARBA" id="ARBA00005594"/>
    </source>
</evidence>
<dbReference type="InterPro" id="IPR014729">
    <property type="entry name" value="Rossmann-like_a/b/a_fold"/>
</dbReference>
<dbReference type="EC" id="6.1.1.16" evidence="13"/>
<keyword evidence="8 13" id="KW-0547">Nucleotide-binding</keyword>
<name>A0A1G2ASY8_9BACT</name>
<dbReference type="HAMAP" id="MF_00041">
    <property type="entry name" value="Cys_tRNA_synth"/>
    <property type="match status" value="1"/>
</dbReference>
<dbReference type="CDD" id="cd00672">
    <property type="entry name" value="CysRS_core"/>
    <property type="match status" value="1"/>
</dbReference>
<dbReference type="InterPro" id="IPR015273">
    <property type="entry name" value="Cys-tRNA-synt_Ia_DALR"/>
</dbReference>
<dbReference type="SUPFAM" id="SSF47323">
    <property type="entry name" value="Anticodon-binding domain of a subclass of class I aminoacyl-tRNA synthetases"/>
    <property type="match status" value="1"/>
</dbReference>
<dbReference type="InterPro" id="IPR009080">
    <property type="entry name" value="tRNAsynth_Ia_anticodon-bd"/>
</dbReference>
<comment type="subcellular location">
    <subcellularLocation>
        <location evidence="2 13">Cytoplasm</location>
    </subcellularLocation>
</comment>
<organism evidence="15 16">
    <name type="scientific">Candidatus Kerfeldbacteria bacterium RIFCSPHIGHO2_02_FULL_42_14</name>
    <dbReference type="NCBI Taxonomy" id="1798540"/>
    <lineage>
        <taxon>Bacteria</taxon>
        <taxon>Candidatus Kerfeldiibacteriota</taxon>
    </lineage>
</organism>
<dbReference type="Proteomes" id="UP000177165">
    <property type="component" value="Unassembled WGS sequence"/>
</dbReference>
<dbReference type="InterPro" id="IPR032678">
    <property type="entry name" value="tRNA-synt_1_cat_dom"/>
</dbReference>
<feature type="short sequence motif" description="'HIGH' region" evidence="13">
    <location>
        <begin position="29"/>
        <end position="39"/>
    </location>
</feature>
<dbReference type="GO" id="GO:0006423">
    <property type="term" value="P:cysteinyl-tRNA aminoacylation"/>
    <property type="evidence" value="ECO:0007669"/>
    <property type="project" value="UniProtKB-UniRule"/>
</dbReference>
<keyword evidence="10 13" id="KW-0067">ATP-binding</keyword>
<dbReference type="PANTHER" id="PTHR10890:SF3">
    <property type="entry name" value="CYSTEINE--TRNA LIGASE, CYTOPLASMIC"/>
    <property type="match status" value="1"/>
</dbReference>
<evidence type="ECO:0000256" key="1">
    <source>
        <dbReference type="ARBA" id="ARBA00001947"/>
    </source>
</evidence>
<gene>
    <name evidence="13" type="primary">cysS</name>
    <name evidence="15" type="ORF">A3B74_02655</name>
</gene>
<evidence type="ECO:0000256" key="6">
    <source>
        <dbReference type="ARBA" id="ARBA00022598"/>
    </source>
</evidence>
<comment type="similarity">
    <text evidence="3 13">Belongs to the class-I aminoacyl-tRNA synthetase family.</text>
</comment>
<comment type="catalytic activity">
    <reaction evidence="13">
        <text>tRNA(Cys) + L-cysteine + ATP = L-cysteinyl-tRNA(Cys) + AMP + diphosphate</text>
        <dbReference type="Rhea" id="RHEA:17773"/>
        <dbReference type="Rhea" id="RHEA-COMP:9661"/>
        <dbReference type="Rhea" id="RHEA-COMP:9679"/>
        <dbReference type="ChEBI" id="CHEBI:30616"/>
        <dbReference type="ChEBI" id="CHEBI:33019"/>
        <dbReference type="ChEBI" id="CHEBI:35235"/>
        <dbReference type="ChEBI" id="CHEBI:78442"/>
        <dbReference type="ChEBI" id="CHEBI:78517"/>
        <dbReference type="ChEBI" id="CHEBI:456215"/>
        <dbReference type="EC" id="6.1.1.16"/>
    </reaction>
</comment>
<dbReference type="EMBL" id="MHKB01000008">
    <property type="protein sequence ID" value="OGY79649.1"/>
    <property type="molecule type" value="Genomic_DNA"/>
</dbReference>
<comment type="caution">
    <text evidence="13">Lacks conserved residue(s) required for the propagation of feature annotation.</text>
</comment>
<dbReference type="Gene3D" id="1.20.120.1910">
    <property type="entry name" value="Cysteine-tRNA ligase, C-terminal anti-codon recognition domain"/>
    <property type="match status" value="1"/>
</dbReference>
<dbReference type="InterPro" id="IPR024909">
    <property type="entry name" value="Cys-tRNA/MSH_ligase"/>
</dbReference>
<dbReference type="STRING" id="1798540.A3B74_02655"/>
<protein>
    <recommendedName>
        <fullName evidence="13">Cysteine--tRNA ligase</fullName>
        <ecNumber evidence="13">6.1.1.16</ecNumber>
    </recommendedName>
    <alternativeName>
        <fullName evidence="13">Cysteinyl-tRNA synthetase</fullName>
        <shortName evidence="13">CysRS</shortName>
    </alternativeName>
</protein>
<keyword evidence="12 13" id="KW-0030">Aminoacyl-tRNA synthetase</keyword>
<evidence type="ECO:0000313" key="16">
    <source>
        <dbReference type="Proteomes" id="UP000177165"/>
    </source>
</evidence>
<sequence length="461" mass="54028">MQIYNTLTKKKEPLKTFAKKRVNFFVCGPTVYDAPHLGHAKTYTQFDFIVRYLRKKGYDVFYLQNITDIDDKIIQRAKDRDIAWDVLAREFETIYQEDMNALQNTAVTKYARATEYIPQIVQQVKTLLDKGYAYHTKSGVYYDVTKFHDYGKLSGRTELKKEDSVSRIDESEDKKNWNDFCLWKAYKSGEPAWETEFGKGRPGWHIEDTAITESFFGPQYDMHGGAIDLIFPHHEAEIAQMEAAGEKTPFVRYWLHTGLLNINGEKMSKSKGNFKTIREVLTQYDYRTLRFFFLSVHYRRNLDFSTETLEQAKNGLRRIEEFVFNIDTTHNDKKNEQTIEKYKQHFYAALDDDFNTPQAFAALFNCITHMNLHGKPGQRARAFLQEVNDLFNIVQLETNSSDEEVNALIAKRSELRKKKEFAKADAIRKKLETLGIQVYDTKEGVKWRKVSKRRKSKTIKT</sequence>
<dbReference type="GO" id="GO:0005737">
    <property type="term" value="C:cytoplasm"/>
    <property type="evidence" value="ECO:0007669"/>
    <property type="project" value="UniProtKB-SubCell"/>
</dbReference>
<accession>A0A1G2ASY8</accession>
<evidence type="ECO:0000256" key="4">
    <source>
        <dbReference type="ARBA" id="ARBA00011245"/>
    </source>
</evidence>
<feature type="short sequence motif" description="'KMSKS' region" evidence="13">
    <location>
        <begin position="266"/>
        <end position="270"/>
    </location>
</feature>
<dbReference type="GO" id="GO:0005524">
    <property type="term" value="F:ATP binding"/>
    <property type="evidence" value="ECO:0007669"/>
    <property type="project" value="UniProtKB-UniRule"/>
</dbReference>
<dbReference type="InterPro" id="IPR015803">
    <property type="entry name" value="Cys-tRNA-ligase"/>
</dbReference>
<keyword evidence="9" id="KW-0862">Zinc</keyword>
<evidence type="ECO:0000313" key="15">
    <source>
        <dbReference type="EMBL" id="OGY79649.1"/>
    </source>
</evidence>
<reference evidence="15 16" key="1">
    <citation type="journal article" date="2016" name="Nat. Commun.">
        <title>Thousands of microbial genomes shed light on interconnected biogeochemical processes in an aquifer system.</title>
        <authorList>
            <person name="Anantharaman K."/>
            <person name="Brown C.T."/>
            <person name="Hug L.A."/>
            <person name="Sharon I."/>
            <person name="Castelle C.J."/>
            <person name="Probst A.J."/>
            <person name="Thomas B.C."/>
            <person name="Singh A."/>
            <person name="Wilkins M.J."/>
            <person name="Karaoz U."/>
            <person name="Brodie E.L."/>
            <person name="Williams K.H."/>
            <person name="Hubbard S.S."/>
            <person name="Banfield J.F."/>
        </authorList>
    </citation>
    <scope>NUCLEOTIDE SEQUENCE [LARGE SCALE GENOMIC DNA]</scope>
</reference>
<proteinExistence type="inferred from homology"/>
<evidence type="ECO:0000256" key="11">
    <source>
        <dbReference type="ARBA" id="ARBA00022917"/>
    </source>
</evidence>
<dbReference type="InterPro" id="IPR056411">
    <property type="entry name" value="CysS_C"/>
</dbReference>